<feature type="region of interest" description="Disordered" evidence="1">
    <location>
        <begin position="316"/>
        <end position="351"/>
    </location>
</feature>
<evidence type="ECO:0000313" key="3">
    <source>
        <dbReference type="Proteomes" id="UP001265746"/>
    </source>
</evidence>
<evidence type="ECO:0000313" key="2">
    <source>
        <dbReference type="EMBL" id="KAK2604879.1"/>
    </source>
</evidence>
<feature type="compositionally biased region" description="Basic and acidic residues" evidence="1">
    <location>
        <begin position="332"/>
        <end position="343"/>
    </location>
</feature>
<comment type="caution">
    <text evidence="2">The sequence shown here is derived from an EMBL/GenBank/DDBJ whole genome shotgun (WGS) entry which is preliminary data.</text>
</comment>
<evidence type="ECO:0000256" key="1">
    <source>
        <dbReference type="SAM" id="MobiDB-lite"/>
    </source>
</evidence>
<name>A0AAD9SDG8_PHOAM</name>
<protein>
    <submittedName>
        <fullName evidence="2">Uncharacterized protein</fullName>
    </submittedName>
</protein>
<organism evidence="2 3">
    <name type="scientific">Phomopsis amygdali</name>
    <name type="common">Fusicoccum amygdali</name>
    <dbReference type="NCBI Taxonomy" id="1214568"/>
    <lineage>
        <taxon>Eukaryota</taxon>
        <taxon>Fungi</taxon>
        <taxon>Dikarya</taxon>
        <taxon>Ascomycota</taxon>
        <taxon>Pezizomycotina</taxon>
        <taxon>Sordariomycetes</taxon>
        <taxon>Sordariomycetidae</taxon>
        <taxon>Diaporthales</taxon>
        <taxon>Diaporthaceae</taxon>
        <taxon>Diaporthe</taxon>
    </lineage>
</organism>
<dbReference type="Proteomes" id="UP001265746">
    <property type="component" value="Unassembled WGS sequence"/>
</dbReference>
<gene>
    <name evidence="2" type="ORF">N8I77_007772</name>
</gene>
<feature type="region of interest" description="Disordered" evidence="1">
    <location>
        <begin position="1"/>
        <end position="32"/>
    </location>
</feature>
<proteinExistence type="predicted"/>
<accession>A0AAD9SDG8</accession>
<dbReference type="EMBL" id="JAUJFL010000004">
    <property type="protein sequence ID" value="KAK2604879.1"/>
    <property type="molecule type" value="Genomic_DNA"/>
</dbReference>
<keyword evidence="3" id="KW-1185">Reference proteome</keyword>
<sequence length="386" mass="43760">MTTKPSKYDTSSSAELSVPLGTDSGNSEVPGLSTRQHLDLLVGMITDEWKKTMRKRKITSNDTGITLDTDELVVYNPEEDCVVTFRVDKMPEAIRQKVDCLERMQHIGLGYLKALVKLLKEELEKVSFVKSSDESTDGTSFIDMLAQLARHRLEEEYAEQKETGYDLKVVFLDGSGQLKKEYRFLGHDTDFASFLVLMEDYPSSYDHNVDWATTMFEHKIRDLKKMGCDGHPSLVKIEQLIAAHNATNYDANPKWMYYTSNERIYNLKVVEDESVFKKIVDIVRDPVKENRLACMIRVVDKDLIKICGELRALENQQKDGVHPSDQTALQHTQDERSDLRSDGEYASEGDNPVVGDISFDFSVNTLGVGVFWVETSDDDDGAPTEL</sequence>
<dbReference type="AlphaFoldDB" id="A0AAD9SDG8"/>
<feature type="compositionally biased region" description="Polar residues" evidence="1">
    <location>
        <begin position="1"/>
        <end position="15"/>
    </location>
</feature>
<reference evidence="2" key="1">
    <citation type="submission" date="2023-06" db="EMBL/GenBank/DDBJ databases">
        <authorList>
            <person name="Noh H."/>
        </authorList>
    </citation>
    <scope>NUCLEOTIDE SEQUENCE</scope>
    <source>
        <strain evidence="2">DUCC20226</strain>
    </source>
</reference>